<dbReference type="Pfam" id="PF00353">
    <property type="entry name" value="HemolysinCabind"/>
    <property type="match status" value="6"/>
</dbReference>
<feature type="domain" description="Hedgehog/Intein (Hint)" evidence="3">
    <location>
        <begin position="512"/>
        <end position="658"/>
    </location>
</feature>
<dbReference type="GO" id="GO:0005576">
    <property type="term" value="C:extracellular region"/>
    <property type="evidence" value="ECO:0007669"/>
    <property type="project" value="UniProtKB-SubCell"/>
</dbReference>
<dbReference type="STRING" id="391626.OAN307_c13450"/>
<comment type="subcellular location">
    <subcellularLocation>
        <location evidence="1">Secreted</location>
    </subcellularLocation>
</comment>
<dbReference type="GO" id="GO:0006508">
    <property type="term" value="P:proteolysis"/>
    <property type="evidence" value="ECO:0007669"/>
    <property type="project" value="UniProtKB-KW"/>
</dbReference>
<dbReference type="HOGENOM" id="CLU_384446_0_0_5"/>
<dbReference type="KEGG" id="oat:OAN307_c13450"/>
<evidence type="ECO:0000313" key="5">
    <source>
        <dbReference type="Proteomes" id="UP000005307"/>
    </source>
</evidence>
<evidence type="ECO:0000313" key="4">
    <source>
        <dbReference type="EMBL" id="AGI67030.1"/>
    </source>
</evidence>
<dbReference type="AlphaFoldDB" id="M9RB58"/>
<dbReference type="InterPro" id="IPR018511">
    <property type="entry name" value="Hemolysin-typ_Ca-bd_CS"/>
</dbReference>
<keyword evidence="4" id="KW-0482">Metalloprotease</keyword>
<evidence type="ECO:0000256" key="1">
    <source>
        <dbReference type="ARBA" id="ARBA00004613"/>
    </source>
</evidence>
<keyword evidence="2" id="KW-0964">Secreted</keyword>
<dbReference type="GO" id="GO:0005509">
    <property type="term" value="F:calcium ion binding"/>
    <property type="evidence" value="ECO:0007669"/>
    <property type="project" value="InterPro"/>
</dbReference>
<keyword evidence="5" id="KW-1185">Reference proteome</keyword>
<dbReference type="Proteomes" id="UP000005307">
    <property type="component" value="Chromosome"/>
</dbReference>
<sequence length="721" mass="74407">MSGFEHYTVLTGPSADTLTFGSGNNYLDTGEGVSTIVLGNGDNTVLSGDGADTITVGTGSNKIAAGDGVNTIVATGVGFGNNIISGGTGADTISVGHGNNHISGGEGVDTGLDTIVAGNGDNCIDGGDGANNTITVGGGNNYLLGGDGVDVITAGNGNNFIDAGEGLNAVTAGSGDNYIVVGDLNDVVTAMGGENNVQTGDGTNAVTTGTGDDVVETGIGNDTVTVGTGKNIVKVFGGADVLTAGADHDRLIVDYAAYDTTVVSALTGFATYGGTIGDVTLTNFEEFHVTTGSADDTIETFDGADVLDGGAGADTLTSGEGNDVIYGGDGDVVDGGEDVGDADFDVLVVDDLGFTDIVYDLSADPTATESEVGAVNQYDVEGGTLLGSMAFTGIENIQIGDKTVTTPEDTQLDGDLFLPDPTVTQTVTSFTVGNNTIIVGNTAERPEGDLTINSDGSYTFVPTLNYHGPGPVINYTFETVQIIGGQSTTETAPLIIEVESVEEVLPECLTPVCFVQGMLIATANGEVPVEGLRVGDLIQTIDRGYQPIRWVGSSYLSARELNENENLRPIRISRAAVSPGNGTGELIVSPQHRLLIASKVAERMFGNTEVLVAAKQLLAIDGVDIADDFGDVTYYHMLFDQHEIVFAEGIPSESLYLGSEAQKSLSATGREEIVALFPELLLLTFKPKSCRPIIQGKRARKLAVRLSHNSKPLLDERRAYA</sequence>
<protein>
    <submittedName>
        <fullName evidence="4">Metalloprotease domain-containing protein</fullName>
    </submittedName>
</protein>
<keyword evidence="4" id="KW-0645">Protease</keyword>
<dbReference type="SUPFAM" id="SSF51294">
    <property type="entry name" value="Hedgehog/intein (Hint) domain"/>
    <property type="match status" value="1"/>
</dbReference>
<dbReference type="InterPro" id="IPR001343">
    <property type="entry name" value="Hemolysn_Ca-bd"/>
</dbReference>
<dbReference type="Pfam" id="PF13403">
    <property type="entry name" value="Hint_2"/>
    <property type="match status" value="1"/>
</dbReference>
<evidence type="ECO:0000256" key="2">
    <source>
        <dbReference type="ARBA" id="ARBA00022525"/>
    </source>
</evidence>
<dbReference type="PROSITE" id="PS00330">
    <property type="entry name" value="HEMOLYSIN_CALCIUM"/>
    <property type="match status" value="1"/>
</dbReference>
<accession>M9RB58</accession>
<dbReference type="Gene3D" id="2.160.20.160">
    <property type="match status" value="2"/>
</dbReference>
<dbReference type="InterPro" id="IPR011049">
    <property type="entry name" value="Serralysin-like_metalloprot_C"/>
</dbReference>
<reference evidence="4 5" key="1">
    <citation type="journal article" date="2013" name="PLoS ONE">
        <title>Poles Apart: Arctic and Antarctic Octadecabacter strains Share High Genome Plasticity and a New Type of Xanthorhodopsin.</title>
        <authorList>
            <person name="Vollmers J."/>
            <person name="Voget S."/>
            <person name="Dietrich S."/>
            <person name="Gollnow K."/>
            <person name="Smits M."/>
            <person name="Meyer K."/>
            <person name="Brinkhoff T."/>
            <person name="Simon M."/>
            <person name="Daniel R."/>
        </authorList>
    </citation>
    <scope>NUCLEOTIDE SEQUENCE [LARGE SCALE GENOMIC DNA]</scope>
    <source>
        <strain evidence="4 5">307</strain>
    </source>
</reference>
<dbReference type="Gene3D" id="2.170.16.10">
    <property type="entry name" value="Hedgehog/Intein (Hint) domain"/>
    <property type="match status" value="1"/>
</dbReference>
<dbReference type="InterPro" id="IPR028992">
    <property type="entry name" value="Hedgehog/Intein_dom"/>
</dbReference>
<dbReference type="EMBL" id="CP003740">
    <property type="protein sequence ID" value="AGI67030.1"/>
    <property type="molecule type" value="Genomic_DNA"/>
</dbReference>
<dbReference type="InterPro" id="IPR036844">
    <property type="entry name" value="Hint_dom_sf"/>
</dbReference>
<dbReference type="InterPro" id="IPR050557">
    <property type="entry name" value="RTX_toxin/Mannuronan_C5-epim"/>
</dbReference>
<dbReference type="GO" id="GO:0008237">
    <property type="term" value="F:metallopeptidase activity"/>
    <property type="evidence" value="ECO:0007669"/>
    <property type="project" value="UniProtKB-KW"/>
</dbReference>
<name>M9RB58_9RHOB</name>
<gene>
    <name evidence="4" type="ORF">OAN307_c13450</name>
</gene>
<dbReference type="PANTHER" id="PTHR38340:SF1">
    <property type="entry name" value="S-LAYER PROTEIN"/>
    <property type="match status" value="1"/>
</dbReference>
<organism evidence="4 5">
    <name type="scientific">Octadecabacter antarcticus 307</name>
    <dbReference type="NCBI Taxonomy" id="391626"/>
    <lineage>
        <taxon>Bacteria</taxon>
        <taxon>Pseudomonadati</taxon>
        <taxon>Pseudomonadota</taxon>
        <taxon>Alphaproteobacteria</taxon>
        <taxon>Rhodobacterales</taxon>
        <taxon>Roseobacteraceae</taxon>
        <taxon>Octadecabacter</taxon>
    </lineage>
</organism>
<keyword evidence="4" id="KW-0378">Hydrolase</keyword>
<evidence type="ECO:0000259" key="3">
    <source>
        <dbReference type="Pfam" id="PF13403"/>
    </source>
</evidence>
<dbReference type="Gene3D" id="2.60.40.1200">
    <property type="match status" value="1"/>
</dbReference>
<proteinExistence type="predicted"/>
<dbReference type="eggNOG" id="COG2931">
    <property type="taxonomic scope" value="Bacteria"/>
</dbReference>
<dbReference type="PANTHER" id="PTHR38340">
    <property type="entry name" value="S-LAYER PROTEIN"/>
    <property type="match status" value="1"/>
</dbReference>
<dbReference type="SUPFAM" id="SSF51120">
    <property type="entry name" value="beta-Roll"/>
    <property type="match status" value="3"/>
</dbReference>
<dbReference type="PRINTS" id="PR00313">
    <property type="entry name" value="CABNDNGRPT"/>
</dbReference>